<dbReference type="InterPro" id="IPR011990">
    <property type="entry name" value="TPR-like_helical_dom_sf"/>
</dbReference>
<dbReference type="EMBL" id="CP000909">
    <property type="protein sequence ID" value="ABY34368.1"/>
    <property type="molecule type" value="Genomic_DNA"/>
</dbReference>
<keyword evidence="1" id="KW-0472">Membrane</keyword>
<dbReference type="Proteomes" id="UP000002008">
    <property type="component" value="Chromosome"/>
</dbReference>
<name>A9WJ91_CHLAA</name>
<dbReference type="SUPFAM" id="SSF48452">
    <property type="entry name" value="TPR-like"/>
    <property type="match status" value="3"/>
</dbReference>
<dbReference type="Pfam" id="PF14559">
    <property type="entry name" value="TPR_19"/>
    <property type="match status" value="1"/>
</dbReference>
<dbReference type="HOGENOM" id="CLU_565849_0_0_0"/>
<dbReference type="eggNOG" id="COG0457">
    <property type="taxonomic scope" value="Bacteria"/>
</dbReference>
<feature type="transmembrane region" description="Helical" evidence="1">
    <location>
        <begin position="9"/>
        <end position="27"/>
    </location>
</feature>
<dbReference type="AlphaFoldDB" id="A9WJ91"/>
<dbReference type="Gene3D" id="1.25.40.10">
    <property type="entry name" value="Tetratricopeptide repeat domain"/>
    <property type="match status" value="3"/>
</dbReference>
<reference evidence="3" key="1">
    <citation type="journal article" date="2011" name="BMC Genomics">
        <title>Complete genome sequence of the filamentous anoxygenic phototrophic bacterium Chloroflexus aurantiacus.</title>
        <authorList>
            <person name="Tang K.H."/>
            <person name="Barry K."/>
            <person name="Chertkov O."/>
            <person name="Dalin E."/>
            <person name="Han C.S."/>
            <person name="Hauser L.J."/>
            <person name="Honchak B.M."/>
            <person name="Karbach L.E."/>
            <person name="Land M.L."/>
            <person name="Lapidus A."/>
            <person name="Larimer F.W."/>
            <person name="Mikhailova N."/>
            <person name="Pitluck S."/>
            <person name="Pierson B.K."/>
            <person name="Blankenship R.E."/>
        </authorList>
    </citation>
    <scope>NUCLEOTIDE SEQUENCE [LARGE SCALE GENOMIC DNA]</scope>
    <source>
        <strain evidence="3">ATCC 29366 / DSM 635 / J-10-fl</strain>
    </source>
</reference>
<dbReference type="RefSeq" id="WP_012257024.1">
    <property type="nucleotide sequence ID" value="NC_010175.1"/>
</dbReference>
<organism evidence="2 3">
    <name type="scientific">Chloroflexus aurantiacus (strain ATCC 29366 / DSM 635 / J-10-fl)</name>
    <dbReference type="NCBI Taxonomy" id="324602"/>
    <lineage>
        <taxon>Bacteria</taxon>
        <taxon>Bacillati</taxon>
        <taxon>Chloroflexota</taxon>
        <taxon>Chloroflexia</taxon>
        <taxon>Chloroflexales</taxon>
        <taxon>Chloroflexineae</taxon>
        <taxon>Chloroflexaceae</taxon>
        <taxon>Chloroflexus</taxon>
    </lineage>
</organism>
<sequence length="482" mass="51500">MISSHWRQLTAWSISILIAGIAGWLALRPDPYDALRQVDTLFAAGHYRAALNQYAALANVLSEAELRRGIVFTIRGETDPARRAFAAAIQTGLRPAEYQLAVLYLGQIAFLEGDPRAARRTWQTLTTCLPNRCAIRDLLLADDDLRAGRFDAAFAAYQSVATEQLPADWVAMVGERLTLLSALHNPNHETPVNLQVSTVLADPFLRPLLPPQAGTEALSTALMADPAARPQLLGQLALELGYDHLALAFFAQVDPAGAHGLSAAIYRAYAHLRLGNQQQGIVQLEQLAAAHPDDVRIGALLAVAYIRTGDLSAAAARLQQIQAQHHSGPAIALAQAGLAFAQRDFVAAADAYEQAVITASPDERSRYLTIAARFHLDSGFERCSSGILAAQAAVNSLPTDPEALTILAGTRYYCGDLSGALAAADAALTAGGGVEARFYYGLILCAQGDLRRGRAALEAVADQAPASIWRQRAETALELLGT</sequence>
<dbReference type="STRING" id="324602.Caur_1138"/>
<dbReference type="EnsemblBacteria" id="ABY34368">
    <property type="protein sequence ID" value="ABY34368"/>
    <property type="gene ID" value="Caur_1138"/>
</dbReference>
<keyword evidence="3" id="KW-1185">Reference proteome</keyword>
<keyword evidence="1" id="KW-0812">Transmembrane</keyword>
<dbReference type="Pfam" id="PF13174">
    <property type="entry name" value="TPR_6"/>
    <property type="match status" value="1"/>
</dbReference>
<dbReference type="InterPro" id="IPR019734">
    <property type="entry name" value="TPR_rpt"/>
</dbReference>
<dbReference type="PATRIC" id="fig|324602.8.peg.1301"/>
<dbReference type="KEGG" id="cau:Caur_1138"/>
<evidence type="ECO:0000313" key="3">
    <source>
        <dbReference type="Proteomes" id="UP000002008"/>
    </source>
</evidence>
<proteinExistence type="predicted"/>
<keyword evidence="1" id="KW-1133">Transmembrane helix</keyword>
<accession>A9WJ91</accession>
<evidence type="ECO:0000313" key="2">
    <source>
        <dbReference type="EMBL" id="ABY34368.1"/>
    </source>
</evidence>
<evidence type="ECO:0000256" key="1">
    <source>
        <dbReference type="SAM" id="Phobius"/>
    </source>
</evidence>
<protein>
    <submittedName>
        <fullName evidence="2">Tetratricopeptide TPR_4</fullName>
    </submittedName>
</protein>
<gene>
    <name evidence="2" type="ordered locus">Caur_1138</name>
</gene>
<dbReference type="InParanoid" id="A9WJ91"/>